<name>A0A1I4CD30_9HYPH</name>
<reference evidence="4" key="1">
    <citation type="submission" date="2016-10" db="EMBL/GenBank/DDBJ databases">
        <authorList>
            <person name="Varghese N."/>
            <person name="Submissions S."/>
        </authorList>
    </citation>
    <scope>NUCLEOTIDE SEQUENCE [LARGE SCALE GENOMIC DNA]</scope>
    <source>
        <strain evidence="4">CGMCC 1.6474</strain>
    </source>
</reference>
<proteinExistence type="predicted"/>
<feature type="transmembrane region" description="Helical" evidence="2">
    <location>
        <begin position="57"/>
        <end position="79"/>
    </location>
</feature>
<dbReference type="EMBL" id="FOSV01000004">
    <property type="protein sequence ID" value="SFK78693.1"/>
    <property type="molecule type" value="Genomic_DNA"/>
</dbReference>
<dbReference type="NCBIfam" id="TIGR02459">
    <property type="entry name" value="CbtB"/>
    <property type="match status" value="1"/>
</dbReference>
<keyword evidence="4" id="KW-1185">Reference proteome</keyword>
<gene>
    <name evidence="3" type="ORF">SAMN04488125_104145</name>
</gene>
<dbReference type="Pfam" id="PF09489">
    <property type="entry name" value="CbtB"/>
    <property type="match status" value="1"/>
</dbReference>
<keyword evidence="2" id="KW-0472">Membrane</keyword>
<dbReference type="Proteomes" id="UP000198804">
    <property type="component" value="Unassembled WGS sequence"/>
</dbReference>
<feature type="region of interest" description="Disordered" evidence="1">
    <location>
        <begin position="16"/>
        <end position="38"/>
    </location>
</feature>
<dbReference type="AlphaFoldDB" id="A0A1I4CD30"/>
<organism evidence="3 4">
    <name type="scientific">Methylorubrum salsuginis</name>
    <dbReference type="NCBI Taxonomy" id="414703"/>
    <lineage>
        <taxon>Bacteria</taxon>
        <taxon>Pseudomonadati</taxon>
        <taxon>Pseudomonadota</taxon>
        <taxon>Alphaproteobacteria</taxon>
        <taxon>Hyphomicrobiales</taxon>
        <taxon>Methylobacteriaceae</taxon>
        <taxon>Methylorubrum</taxon>
    </lineage>
</organism>
<dbReference type="InterPro" id="IPR012667">
    <property type="entry name" value="CbtB_put"/>
</dbReference>
<dbReference type="STRING" id="414703.SAMN04488125_104145"/>
<evidence type="ECO:0000256" key="2">
    <source>
        <dbReference type="SAM" id="Phobius"/>
    </source>
</evidence>
<protein>
    <submittedName>
        <fullName evidence="3">Cobalt transporter subunit CbtB</fullName>
    </submittedName>
</protein>
<accession>A0A1I4CD30</accession>
<keyword evidence="2" id="KW-0812">Transmembrane</keyword>
<keyword evidence="2" id="KW-1133">Transmembrane helix</keyword>
<evidence type="ECO:0000256" key="1">
    <source>
        <dbReference type="SAM" id="MobiDB-lite"/>
    </source>
</evidence>
<sequence length="96" mass="9918">MTNWFVEALGNREPGDLPSSVKDVSSNAAGGAAGARDPMTTATLQTSAVRSNEGARALLVAAFLGLGLVFLAGFAPASVLHNAAHDFRHAQNFPCH</sequence>
<evidence type="ECO:0000313" key="3">
    <source>
        <dbReference type="EMBL" id="SFK78693.1"/>
    </source>
</evidence>
<evidence type="ECO:0000313" key="4">
    <source>
        <dbReference type="Proteomes" id="UP000198804"/>
    </source>
</evidence>